<evidence type="ECO:0000256" key="2">
    <source>
        <dbReference type="ARBA" id="ARBA00022448"/>
    </source>
</evidence>
<evidence type="ECO:0000256" key="4">
    <source>
        <dbReference type="ARBA" id="ARBA00022989"/>
    </source>
</evidence>
<evidence type="ECO:0000256" key="7">
    <source>
        <dbReference type="SAM" id="Phobius"/>
    </source>
</evidence>
<feature type="transmembrane region" description="Helical" evidence="7">
    <location>
        <begin position="131"/>
        <end position="153"/>
    </location>
</feature>
<proteinExistence type="predicted"/>
<keyword evidence="3 7" id="KW-0812">Transmembrane</keyword>
<feature type="transmembrane region" description="Helical" evidence="7">
    <location>
        <begin position="274"/>
        <end position="293"/>
    </location>
</feature>
<evidence type="ECO:0000256" key="5">
    <source>
        <dbReference type="ARBA" id="ARBA00023136"/>
    </source>
</evidence>
<accession>A0A7S2XZ65</accession>
<keyword evidence="2" id="KW-0813">Transport</keyword>
<feature type="transmembrane region" description="Helical" evidence="7">
    <location>
        <begin position="190"/>
        <end position="207"/>
    </location>
</feature>
<dbReference type="PANTHER" id="PTHR19432">
    <property type="entry name" value="SUGAR TRANSPORTER"/>
    <property type="match status" value="1"/>
</dbReference>
<dbReference type="SUPFAM" id="SSF103473">
    <property type="entry name" value="MFS general substrate transporter"/>
    <property type="match status" value="1"/>
</dbReference>
<feature type="region of interest" description="Disordered" evidence="6">
    <location>
        <begin position="301"/>
        <end position="334"/>
    </location>
</feature>
<keyword evidence="5 7" id="KW-0472">Membrane</keyword>
<feature type="transmembrane region" description="Helical" evidence="7">
    <location>
        <begin position="159"/>
        <end position="178"/>
    </location>
</feature>
<feature type="transmembrane region" description="Helical" evidence="7">
    <location>
        <begin position="23"/>
        <end position="42"/>
    </location>
</feature>
<organism evidence="8">
    <name type="scientific">Fibrocapsa japonica</name>
    <dbReference type="NCBI Taxonomy" id="94617"/>
    <lineage>
        <taxon>Eukaryota</taxon>
        <taxon>Sar</taxon>
        <taxon>Stramenopiles</taxon>
        <taxon>Ochrophyta</taxon>
        <taxon>Raphidophyceae</taxon>
        <taxon>Chattonellales</taxon>
        <taxon>Chattonellaceae</taxon>
        <taxon>Fibrocapsa</taxon>
    </lineage>
</organism>
<protein>
    <submittedName>
        <fullName evidence="8">Uncharacterized protein</fullName>
    </submittedName>
</protein>
<evidence type="ECO:0000256" key="6">
    <source>
        <dbReference type="SAM" id="MobiDB-lite"/>
    </source>
</evidence>
<comment type="subcellular location">
    <subcellularLocation>
        <location evidence="1">Membrane</location>
        <topology evidence="1">Multi-pass membrane protein</topology>
    </subcellularLocation>
</comment>
<sequence>MGYGFGSAALASVVLFSWLGTNVRALFCICAVVVIITASMTLRGAKEQQLRLPEDIRAPTVRQVMKRMWHGIKNTPKPIARAFWVQFWSYFAWDCTFIYGSDWMGRVVYGGDPEADEDSPEYRLFYDGVTAANLGFLLMALISIGWGLALPWACRRCPGGIRVVWGACLLLLCILLFSTTAVGEGQRGQAVFLFALLGFPKAVAYQIPWSIVTVTLAADGQEQSSTASQYDLGLGNRRGLYTTIFNLSQASPEILVSLLGGPCIYVFNGHLTSVLVMGGLGALAAVGLCVRVLEPPTLYNRHASDTRKQSMEMPPVHTDQEASSQPVQSLPAAV</sequence>
<evidence type="ECO:0000256" key="3">
    <source>
        <dbReference type="ARBA" id="ARBA00022692"/>
    </source>
</evidence>
<dbReference type="GO" id="GO:0016020">
    <property type="term" value="C:membrane"/>
    <property type="evidence" value="ECO:0007669"/>
    <property type="project" value="UniProtKB-SubCell"/>
</dbReference>
<gene>
    <name evidence="8" type="ORF">FJAP1339_LOCUS7659</name>
</gene>
<dbReference type="PANTHER" id="PTHR19432:SF35">
    <property type="entry name" value="SOLUTE CARRIER FAMILY 45 MEMBER 3 ISOFORM X1"/>
    <property type="match status" value="1"/>
</dbReference>
<dbReference type="GO" id="GO:0008506">
    <property type="term" value="F:sucrose:proton symporter activity"/>
    <property type="evidence" value="ECO:0007669"/>
    <property type="project" value="TreeGrafter"/>
</dbReference>
<name>A0A7S2XZ65_9STRA</name>
<reference evidence="8" key="1">
    <citation type="submission" date="2021-01" db="EMBL/GenBank/DDBJ databases">
        <authorList>
            <person name="Corre E."/>
            <person name="Pelletier E."/>
            <person name="Niang G."/>
            <person name="Scheremetjew M."/>
            <person name="Finn R."/>
            <person name="Kale V."/>
            <person name="Holt S."/>
            <person name="Cochrane G."/>
            <person name="Meng A."/>
            <person name="Brown T."/>
            <person name="Cohen L."/>
        </authorList>
    </citation>
    <scope>NUCLEOTIDE SEQUENCE</scope>
    <source>
        <strain evidence="8">CCMP1661</strain>
    </source>
</reference>
<dbReference type="InterPro" id="IPR036259">
    <property type="entry name" value="MFS_trans_sf"/>
</dbReference>
<keyword evidence="4 7" id="KW-1133">Transmembrane helix</keyword>
<evidence type="ECO:0000313" key="8">
    <source>
        <dbReference type="EMBL" id="CAD9866652.1"/>
    </source>
</evidence>
<evidence type="ECO:0000256" key="1">
    <source>
        <dbReference type="ARBA" id="ARBA00004141"/>
    </source>
</evidence>
<dbReference type="EMBL" id="HBHR01015349">
    <property type="protein sequence ID" value="CAD9866652.1"/>
    <property type="molecule type" value="Transcribed_RNA"/>
</dbReference>
<dbReference type="AlphaFoldDB" id="A0A7S2XZ65"/>